<comment type="caution">
    <text evidence="2">The sequence shown here is derived from an EMBL/GenBank/DDBJ whole genome shotgun (WGS) entry which is preliminary data.</text>
</comment>
<feature type="region of interest" description="Disordered" evidence="1">
    <location>
        <begin position="566"/>
        <end position="593"/>
    </location>
</feature>
<feature type="region of interest" description="Disordered" evidence="1">
    <location>
        <begin position="728"/>
        <end position="750"/>
    </location>
</feature>
<feature type="compositionally biased region" description="Polar residues" evidence="1">
    <location>
        <begin position="739"/>
        <end position="750"/>
    </location>
</feature>
<feature type="region of interest" description="Disordered" evidence="1">
    <location>
        <begin position="131"/>
        <end position="162"/>
    </location>
</feature>
<dbReference type="AlphaFoldDB" id="A0AAW0RQ42"/>
<organism evidence="2 3">
    <name type="scientific">Beauveria asiatica</name>
    <dbReference type="NCBI Taxonomy" id="1069075"/>
    <lineage>
        <taxon>Eukaryota</taxon>
        <taxon>Fungi</taxon>
        <taxon>Dikarya</taxon>
        <taxon>Ascomycota</taxon>
        <taxon>Pezizomycotina</taxon>
        <taxon>Sordariomycetes</taxon>
        <taxon>Hypocreomycetidae</taxon>
        <taxon>Hypocreales</taxon>
        <taxon>Cordycipitaceae</taxon>
        <taxon>Beauveria</taxon>
    </lineage>
</organism>
<evidence type="ECO:0000313" key="3">
    <source>
        <dbReference type="Proteomes" id="UP001397290"/>
    </source>
</evidence>
<evidence type="ECO:0000313" key="2">
    <source>
        <dbReference type="EMBL" id="KAK8144150.1"/>
    </source>
</evidence>
<feature type="compositionally biased region" description="Low complexity" evidence="1">
    <location>
        <begin position="446"/>
        <end position="457"/>
    </location>
</feature>
<dbReference type="EMBL" id="JAAHCF010000421">
    <property type="protein sequence ID" value="KAK8144150.1"/>
    <property type="molecule type" value="Genomic_DNA"/>
</dbReference>
<name>A0AAW0RQ42_9HYPO</name>
<evidence type="ECO:0000256" key="1">
    <source>
        <dbReference type="SAM" id="MobiDB-lite"/>
    </source>
</evidence>
<feature type="region of interest" description="Disordered" evidence="1">
    <location>
        <begin position="622"/>
        <end position="652"/>
    </location>
</feature>
<sequence>MDLLPKHVVLSGALRAIPGATITGRRESEDTVILEVLRQCSQHTSKDTLQVVTAVTEDDWLYIIVTATASQCCQAAPQDDLRPVLFRSGEYVGKRKRLVSGGLTCHQTTSLEGLSAQPRRFTSAENIIDDGGSSEISISPATSADVRPQATAATDETNTNEESHDPFITAVLNGLVPIFNGGGDFNAALGRCIDGDAAKPILDLFWEYAEQECDGNEVVQRLDRKAQLDSGQAKCIKWVESLLSSALLYYDTQGKLPISGNTKRRHAKAVRRLVQLLARQGRAGLLFLIALGYQNCKFDTICSATNQKWEAMLESLSSSLTLIVKYLSHRFQGNPILSTRVRIINLLSFIECYCRKRGEVVRYEDICDGFSARNWKEVRTEPLQDISFRQILCMGLTEMPNTIPNISSIGPVRVTEKFTEAIDKVAQKQATSIDFPYDAVHDATSSALDSSTSNESNASEDSDCVSSDQEILAGHAPSFTPLAAFFDPPFAAPDPVAQTETLTSEAALDPQWCSSQACLFDSGLGSDLSSWAAQAEVDSASLNIASLDQQVEAYNHVSSVFTAPSLTRSQAASSKRPAPTRHDEISPPKRHRQMSAGTIINGAAGTPILRSNSTATSVSLACVSSGESGPEPTNDGINNTGQHTEPATNASTEFGPPFMSTDSYYVSNVQTYGVGWGPLDWAGSSGQQAEPDLPDFTLCPANLALETQNMQSYGVCWGPLDWAGDGGQQAVPDVFEPNLTGSGTGENAQS</sequence>
<accession>A0AAW0RQ42</accession>
<proteinExistence type="predicted"/>
<protein>
    <submittedName>
        <fullName evidence="2">Uncharacterized protein</fullName>
    </submittedName>
</protein>
<dbReference type="Proteomes" id="UP001397290">
    <property type="component" value="Unassembled WGS sequence"/>
</dbReference>
<reference evidence="2 3" key="1">
    <citation type="submission" date="2020-02" db="EMBL/GenBank/DDBJ databases">
        <title>Comparative genomics of the hypocrealean fungal genus Beauvera.</title>
        <authorList>
            <person name="Showalter D.N."/>
            <person name="Bushley K.E."/>
            <person name="Rehner S.A."/>
        </authorList>
    </citation>
    <scope>NUCLEOTIDE SEQUENCE [LARGE SCALE GENOMIC DNA]</scope>
    <source>
        <strain evidence="2 3">ARSEF4384</strain>
    </source>
</reference>
<gene>
    <name evidence="2" type="ORF">G3M48_006236</name>
</gene>
<feature type="compositionally biased region" description="Polar residues" evidence="1">
    <location>
        <begin position="635"/>
        <end position="652"/>
    </location>
</feature>
<keyword evidence="3" id="KW-1185">Reference proteome</keyword>
<feature type="region of interest" description="Disordered" evidence="1">
    <location>
        <begin position="446"/>
        <end position="467"/>
    </location>
</feature>